<reference evidence="1" key="1">
    <citation type="submission" date="2014-12" db="EMBL/GenBank/DDBJ databases">
        <title>Insight into the proteome of Arion vulgaris.</title>
        <authorList>
            <person name="Aradska J."/>
            <person name="Bulat T."/>
            <person name="Smidak R."/>
            <person name="Sarate P."/>
            <person name="Gangsoo J."/>
            <person name="Sialana F."/>
            <person name="Bilban M."/>
            <person name="Lubec G."/>
        </authorList>
    </citation>
    <scope>NUCLEOTIDE SEQUENCE</scope>
    <source>
        <tissue evidence="1">Skin</tissue>
    </source>
</reference>
<protein>
    <submittedName>
        <fullName evidence="1">Uncharacterized protein</fullName>
    </submittedName>
</protein>
<gene>
    <name evidence="1" type="primary">ORF156313</name>
</gene>
<organism evidence="1">
    <name type="scientific">Arion vulgaris</name>
    <dbReference type="NCBI Taxonomy" id="1028688"/>
    <lineage>
        <taxon>Eukaryota</taxon>
        <taxon>Metazoa</taxon>
        <taxon>Spiralia</taxon>
        <taxon>Lophotrochozoa</taxon>
        <taxon>Mollusca</taxon>
        <taxon>Gastropoda</taxon>
        <taxon>Heterobranchia</taxon>
        <taxon>Euthyneura</taxon>
        <taxon>Panpulmonata</taxon>
        <taxon>Eupulmonata</taxon>
        <taxon>Stylommatophora</taxon>
        <taxon>Helicina</taxon>
        <taxon>Arionoidea</taxon>
        <taxon>Arionidae</taxon>
        <taxon>Arion</taxon>
    </lineage>
</organism>
<dbReference type="AlphaFoldDB" id="A0A0B7B243"/>
<name>A0A0B7B243_9EUPU</name>
<accession>A0A0B7B243</accession>
<dbReference type="EMBL" id="HACG01040052">
    <property type="protein sequence ID" value="CEK86917.1"/>
    <property type="molecule type" value="Transcribed_RNA"/>
</dbReference>
<proteinExistence type="predicted"/>
<sequence length="70" mass="7815">MLHSMDKTLNGCNESFQTEEFQGCDSHSLTRQREMGVNIGTARKEQHTKYAQILINQTCALSLLNAVGSK</sequence>
<evidence type="ECO:0000313" key="1">
    <source>
        <dbReference type="EMBL" id="CEK86917.1"/>
    </source>
</evidence>